<name>A0A0E0KRM2_ORYPU</name>
<reference evidence="2" key="1">
    <citation type="submission" date="2015-04" db="UniProtKB">
        <authorList>
            <consortium name="EnsemblPlants"/>
        </authorList>
    </citation>
    <scope>IDENTIFICATION</scope>
</reference>
<reference evidence="2" key="2">
    <citation type="submission" date="2018-05" db="EMBL/GenBank/DDBJ databases">
        <title>OpunRS2 (Oryza punctata Reference Sequence Version 2).</title>
        <authorList>
            <person name="Zhang J."/>
            <person name="Kudrna D."/>
            <person name="Lee S."/>
            <person name="Talag J."/>
            <person name="Welchert J."/>
            <person name="Wing R.A."/>
        </authorList>
    </citation>
    <scope>NUCLEOTIDE SEQUENCE [LARGE SCALE GENOMIC DNA]</scope>
</reference>
<sequence length="185" mass="21185">MMLMLLCLSSSLMEIFRAFSRCDTTCSMDGRCFLCPVHERASFKLRSNASVEYSPFSLGSANSNTLCALLLRWHEIETTPTITTAMRHPSSISYPADNSQEQKKERIIRERAESLLANDDKPLPAKRKERQPKYKILLGWIIYDWFGLGSESDINRTSHCNRNGGRERSINLEHRIAWMEPPGNS</sequence>
<feature type="chain" id="PRO_5002365354" evidence="1">
    <location>
        <begin position="19"/>
        <end position="185"/>
    </location>
</feature>
<keyword evidence="1" id="KW-0732">Signal</keyword>
<dbReference type="EnsemblPlants" id="OPUNC04G13230.6">
    <property type="protein sequence ID" value="OPUNC04G13230.6"/>
    <property type="gene ID" value="OPUNC04G13230"/>
</dbReference>
<dbReference type="AlphaFoldDB" id="A0A0E0KRM2"/>
<proteinExistence type="predicted"/>
<organism evidence="2">
    <name type="scientific">Oryza punctata</name>
    <name type="common">Red rice</name>
    <dbReference type="NCBI Taxonomy" id="4537"/>
    <lineage>
        <taxon>Eukaryota</taxon>
        <taxon>Viridiplantae</taxon>
        <taxon>Streptophyta</taxon>
        <taxon>Embryophyta</taxon>
        <taxon>Tracheophyta</taxon>
        <taxon>Spermatophyta</taxon>
        <taxon>Magnoliopsida</taxon>
        <taxon>Liliopsida</taxon>
        <taxon>Poales</taxon>
        <taxon>Poaceae</taxon>
        <taxon>BOP clade</taxon>
        <taxon>Oryzoideae</taxon>
        <taxon>Oryzeae</taxon>
        <taxon>Oryzinae</taxon>
        <taxon>Oryza</taxon>
    </lineage>
</organism>
<evidence type="ECO:0000313" key="2">
    <source>
        <dbReference type="EnsemblPlants" id="OPUNC04G13230.6"/>
    </source>
</evidence>
<evidence type="ECO:0000256" key="1">
    <source>
        <dbReference type="SAM" id="SignalP"/>
    </source>
</evidence>
<dbReference type="Proteomes" id="UP000026962">
    <property type="component" value="Chromosome 4"/>
</dbReference>
<keyword evidence="3" id="KW-1185">Reference proteome</keyword>
<evidence type="ECO:0000313" key="3">
    <source>
        <dbReference type="Proteomes" id="UP000026962"/>
    </source>
</evidence>
<protein>
    <submittedName>
        <fullName evidence="2">Uncharacterized protein</fullName>
    </submittedName>
</protein>
<accession>A0A0E0KRM2</accession>
<feature type="signal peptide" evidence="1">
    <location>
        <begin position="1"/>
        <end position="18"/>
    </location>
</feature>
<dbReference type="Gramene" id="OPUNC04G13230.6">
    <property type="protein sequence ID" value="OPUNC04G13230.6"/>
    <property type="gene ID" value="OPUNC04G13230"/>
</dbReference>